<dbReference type="AlphaFoldDB" id="A0A8U0A8A1"/>
<dbReference type="GeneID" id="71927435"/>
<feature type="transmembrane region" description="Helical" evidence="1">
    <location>
        <begin position="84"/>
        <end position="101"/>
    </location>
</feature>
<dbReference type="PANTHER" id="PTHR37692">
    <property type="entry name" value="HYPOTHETICAL MEMBRANE SPANNING PROTEIN"/>
    <property type="match status" value="1"/>
</dbReference>
<organism evidence="2 3">
    <name type="scientific">Halocatena salina</name>
    <dbReference type="NCBI Taxonomy" id="2934340"/>
    <lineage>
        <taxon>Archaea</taxon>
        <taxon>Methanobacteriati</taxon>
        <taxon>Methanobacteriota</taxon>
        <taxon>Stenosarchaea group</taxon>
        <taxon>Halobacteria</taxon>
        <taxon>Halobacteriales</taxon>
        <taxon>Natronomonadaceae</taxon>
        <taxon>Halocatena</taxon>
    </lineage>
</organism>
<name>A0A8U0A8A1_9EURY</name>
<accession>A0A8U0A8A1</accession>
<dbReference type="Proteomes" id="UP000831768">
    <property type="component" value="Chromosome"/>
</dbReference>
<dbReference type="PANTHER" id="PTHR37692:SF1">
    <property type="entry name" value="DUF420 DOMAIN-CONTAINING PROTEIN"/>
    <property type="match status" value="1"/>
</dbReference>
<feature type="transmembrane region" description="Helical" evidence="1">
    <location>
        <begin position="174"/>
        <end position="193"/>
    </location>
</feature>
<evidence type="ECO:0000256" key="1">
    <source>
        <dbReference type="SAM" id="Phobius"/>
    </source>
</evidence>
<evidence type="ECO:0000313" key="3">
    <source>
        <dbReference type="Proteomes" id="UP000831768"/>
    </source>
</evidence>
<feature type="transmembrane region" description="Helical" evidence="1">
    <location>
        <begin position="49"/>
        <end position="72"/>
    </location>
</feature>
<feature type="transmembrane region" description="Helical" evidence="1">
    <location>
        <begin position="16"/>
        <end position="37"/>
    </location>
</feature>
<dbReference type="EMBL" id="CP096019">
    <property type="protein sequence ID" value="UPM44157.1"/>
    <property type="molecule type" value="Genomic_DNA"/>
</dbReference>
<gene>
    <name evidence="2" type="ORF">MW046_05270</name>
</gene>
<keyword evidence="1" id="KW-0472">Membrane</keyword>
<sequence>MAATTRRRIVKDHPKAITGVLSLLGYALVLGAFGGFIPLFPSLSEETVLLFSDLIAVVNSFALVSLLTGWYFIRTDQVSRHRTAMLFAFALICVFLVLYLWKVGGGFEKSIQISDGQFLAAYGSIIRPLYLLMLAVHILLSVVAVPVVLYAVVLGLTHTPAELVDTAHARVGRIAVISWSVSLALGIVTYYMLNHVYGWVPREATEVLLLLAVPRLEMR</sequence>
<keyword evidence="1" id="KW-0812">Transmembrane</keyword>
<evidence type="ECO:0000313" key="2">
    <source>
        <dbReference type="EMBL" id="UPM44157.1"/>
    </source>
</evidence>
<proteinExistence type="predicted"/>
<dbReference type="InterPro" id="IPR007352">
    <property type="entry name" value="DUF420"/>
</dbReference>
<dbReference type="Pfam" id="PF04238">
    <property type="entry name" value="DUF420"/>
    <property type="match status" value="1"/>
</dbReference>
<dbReference type="KEGG" id="haad:MW046_05270"/>
<reference evidence="2" key="1">
    <citation type="submission" date="2022-04" db="EMBL/GenBank/DDBJ databases">
        <title>Halocatena sp. nov., isolated from a salt lake.</title>
        <authorList>
            <person name="Cui H.-L."/>
        </authorList>
    </citation>
    <scope>NUCLEOTIDE SEQUENCE</scope>
    <source>
        <strain evidence="2">AD-1</strain>
    </source>
</reference>
<feature type="transmembrane region" description="Helical" evidence="1">
    <location>
        <begin position="129"/>
        <end position="153"/>
    </location>
</feature>
<keyword evidence="1" id="KW-1133">Transmembrane helix</keyword>
<dbReference type="RefSeq" id="WP_247994811.1">
    <property type="nucleotide sequence ID" value="NZ_CP096019.1"/>
</dbReference>
<keyword evidence="3" id="KW-1185">Reference proteome</keyword>
<protein>
    <submittedName>
        <fullName evidence="2">DUF420 domain-containing protein</fullName>
    </submittedName>
</protein>